<gene>
    <name evidence="4" type="ORF">B0H66DRAFT_387680</name>
</gene>
<dbReference type="GO" id="GO:0033499">
    <property type="term" value="P:galactose catabolic process via UDP-galactose, Leloir pathway"/>
    <property type="evidence" value="ECO:0007669"/>
    <property type="project" value="TreeGrafter"/>
</dbReference>
<sequence>MADDAPVAFLPLGAIIQELRVGGINIVQGFPEQSLYEAHNDPFFGETIGRVANRISNAKLDSLNGGKSYALAANNGPNNLHGGVVGWGKKIWDGPKPVGVRQIPGFEGLDGGESVKFSLVSPDGDEGFPGTVEASVVYTVGKQVQDGKEVLLLGIEYEAELVGGADETVINMTNHSYFNLTGGPSIEGTVVTLCTNTYLPVDDGGIPTGGPTAFSKVEGNKPFTLGAVEPDIDDCFVVNEAPKTVSIDTRAQPLTKLVTAEHPESKIHLEVYSTEPAFQFYTGKYISVPEVAGLAARSARSGFCVEPSRYVNAANVDEWKDQMLLKKGEKYGCRIVYRAWKE</sequence>
<keyword evidence="2" id="KW-0413">Isomerase</keyword>
<dbReference type="Proteomes" id="UP001283341">
    <property type="component" value="Unassembled WGS sequence"/>
</dbReference>
<dbReference type="InterPro" id="IPR011013">
    <property type="entry name" value="Gal_mutarotase_sf_dom"/>
</dbReference>
<name>A0AAE0HV74_9PEZI</name>
<keyword evidence="3" id="KW-0119">Carbohydrate metabolism</keyword>
<dbReference type="Gene3D" id="2.70.98.10">
    <property type="match status" value="1"/>
</dbReference>
<dbReference type="EMBL" id="JAUEDM010000008">
    <property type="protein sequence ID" value="KAK3313197.1"/>
    <property type="molecule type" value="Genomic_DNA"/>
</dbReference>
<dbReference type="AlphaFoldDB" id="A0AAE0HV74"/>
<dbReference type="InterPro" id="IPR018052">
    <property type="entry name" value="Ald1_epimerase_CS"/>
</dbReference>
<dbReference type="InterPro" id="IPR047215">
    <property type="entry name" value="Galactose_mutarotase-like"/>
</dbReference>
<dbReference type="InterPro" id="IPR008183">
    <property type="entry name" value="Aldose_1/G6P_1-epimerase"/>
</dbReference>
<dbReference type="CDD" id="cd09019">
    <property type="entry name" value="galactose_mutarotase_like"/>
    <property type="match status" value="1"/>
</dbReference>
<accession>A0AAE0HV74</accession>
<comment type="caution">
    <text evidence="4">The sequence shown here is derived from an EMBL/GenBank/DDBJ whole genome shotgun (WGS) entry which is preliminary data.</text>
</comment>
<dbReference type="Pfam" id="PF01263">
    <property type="entry name" value="Aldose_epim"/>
    <property type="match status" value="1"/>
</dbReference>
<proteinExistence type="inferred from homology"/>
<dbReference type="GO" id="GO:0006006">
    <property type="term" value="P:glucose metabolic process"/>
    <property type="evidence" value="ECO:0007669"/>
    <property type="project" value="TreeGrafter"/>
</dbReference>
<dbReference type="PROSITE" id="PS00545">
    <property type="entry name" value="ALDOSE_1_EPIMERASE"/>
    <property type="match status" value="1"/>
</dbReference>
<evidence type="ECO:0000256" key="2">
    <source>
        <dbReference type="ARBA" id="ARBA00023235"/>
    </source>
</evidence>
<organism evidence="4 5">
    <name type="scientific">Apodospora peruviana</name>
    <dbReference type="NCBI Taxonomy" id="516989"/>
    <lineage>
        <taxon>Eukaryota</taxon>
        <taxon>Fungi</taxon>
        <taxon>Dikarya</taxon>
        <taxon>Ascomycota</taxon>
        <taxon>Pezizomycotina</taxon>
        <taxon>Sordariomycetes</taxon>
        <taxon>Sordariomycetidae</taxon>
        <taxon>Sordariales</taxon>
        <taxon>Lasiosphaeriaceae</taxon>
        <taxon>Apodospora</taxon>
    </lineage>
</organism>
<protein>
    <submittedName>
        <fullName evidence="4">Galactose mutarotase-like domain-containing protein</fullName>
    </submittedName>
</protein>
<comment type="similarity">
    <text evidence="1">Belongs to the aldose epimerase family.</text>
</comment>
<reference evidence="4" key="1">
    <citation type="journal article" date="2023" name="Mol. Phylogenet. Evol.">
        <title>Genome-scale phylogeny and comparative genomics of the fungal order Sordariales.</title>
        <authorList>
            <person name="Hensen N."/>
            <person name="Bonometti L."/>
            <person name="Westerberg I."/>
            <person name="Brannstrom I.O."/>
            <person name="Guillou S."/>
            <person name="Cros-Aarteil S."/>
            <person name="Calhoun S."/>
            <person name="Haridas S."/>
            <person name="Kuo A."/>
            <person name="Mondo S."/>
            <person name="Pangilinan J."/>
            <person name="Riley R."/>
            <person name="LaButti K."/>
            <person name="Andreopoulos B."/>
            <person name="Lipzen A."/>
            <person name="Chen C."/>
            <person name="Yan M."/>
            <person name="Daum C."/>
            <person name="Ng V."/>
            <person name="Clum A."/>
            <person name="Steindorff A."/>
            <person name="Ohm R.A."/>
            <person name="Martin F."/>
            <person name="Silar P."/>
            <person name="Natvig D.O."/>
            <person name="Lalanne C."/>
            <person name="Gautier V."/>
            <person name="Ament-Velasquez S.L."/>
            <person name="Kruys A."/>
            <person name="Hutchinson M.I."/>
            <person name="Powell A.J."/>
            <person name="Barry K."/>
            <person name="Miller A.N."/>
            <person name="Grigoriev I.V."/>
            <person name="Debuchy R."/>
            <person name="Gladieux P."/>
            <person name="Hiltunen Thoren M."/>
            <person name="Johannesson H."/>
        </authorList>
    </citation>
    <scope>NUCLEOTIDE SEQUENCE</scope>
    <source>
        <strain evidence="4">CBS 118394</strain>
    </source>
</reference>
<dbReference type="GO" id="GO:0030246">
    <property type="term" value="F:carbohydrate binding"/>
    <property type="evidence" value="ECO:0007669"/>
    <property type="project" value="InterPro"/>
</dbReference>
<dbReference type="PANTHER" id="PTHR10091">
    <property type="entry name" value="ALDOSE-1-EPIMERASE"/>
    <property type="match status" value="1"/>
</dbReference>
<dbReference type="InterPro" id="IPR014718">
    <property type="entry name" value="GH-type_carb-bd"/>
</dbReference>
<keyword evidence="5" id="KW-1185">Reference proteome</keyword>
<dbReference type="SUPFAM" id="SSF74650">
    <property type="entry name" value="Galactose mutarotase-like"/>
    <property type="match status" value="1"/>
</dbReference>
<reference evidence="4" key="2">
    <citation type="submission" date="2023-06" db="EMBL/GenBank/DDBJ databases">
        <authorList>
            <consortium name="Lawrence Berkeley National Laboratory"/>
            <person name="Haridas S."/>
            <person name="Hensen N."/>
            <person name="Bonometti L."/>
            <person name="Westerberg I."/>
            <person name="Brannstrom I.O."/>
            <person name="Guillou S."/>
            <person name="Cros-Aarteil S."/>
            <person name="Calhoun S."/>
            <person name="Kuo A."/>
            <person name="Mondo S."/>
            <person name="Pangilinan J."/>
            <person name="Riley R."/>
            <person name="Labutti K."/>
            <person name="Andreopoulos B."/>
            <person name="Lipzen A."/>
            <person name="Chen C."/>
            <person name="Yanf M."/>
            <person name="Daum C."/>
            <person name="Ng V."/>
            <person name="Clum A."/>
            <person name="Steindorff A."/>
            <person name="Ohm R."/>
            <person name="Martin F."/>
            <person name="Silar P."/>
            <person name="Natvig D."/>
            <person name="Lalanne C."/>
            <person name="Gautier V."/>
            <person name="Ament-Velasquez S.L."/>
            <person name="Kruys A."/>
            <person name="Hutchinson M.I."/>
            <person name="Powell A.J."/>
            <person name="Barry K."/>
            <person name="Miller A.N."/>
            <person name="Grigoriev I.V."/>
            <person name="Debuchy R."/>
            <person name="Gladieux P."/>
            <person name="Thoren M.H."/>
            <person name="Johannesson H."/>
        </authorList>
    </citation>
    <scope>NUCLEOTIDE SEQUENCE</scope>
    <source>
        <strain evidence="4">CBS 118394</strain>
    </source>
</reference>
<evidence type="ECO:0000256" key="1">
    <source>
        <dbReference type="ARBA" id="ARBA00006206"/>
    </source>
</evidence>
<dbReference type="PANTHER" id="PTHR10091:SF0">
    <property type="entry name" value="GALACTOSE MUTAROTASE"/>
    <property type="match status" value="1"/>
</dbReference>
<dbReference type="FunFam" id="2.70.98.10:FF:000015">
    <property type="entry name" value="Aldose 1-epimerase, putative"/>
    <property type="match status" value="1"/>
</dbReference>
<evidence type="ECO:0000313" key="5">
    <source>
        <dbReference type="Proteomes" id="UP001283341"/>
    </source>
</evidence>
<dbReference type="GO" id="GO:0004034">
    <property type="term" value="F:aldose 1-epimerase activity"/>
    <property type="evidence" value="ECO:0007669"/>
    <property type="project" value="TreeGrafter"/>
</dbReference>
<evidence type="ECO:0000313" key="4">
    <source>
        <dbReference type="EMBL" id="KAK3313197.1"/>
    </source>
</evidence>
<evidence type="ECO:0000256" key="3">
    <source>
        <dbReference type="ARBA" id="ARBA00023277"/>
    </source>
</evidence>